<name>A0ABN7VD27_GIGMA</name>
<sequence>MGQLKKHLLIRRINVQKVRSKRNNNKDDIPIIDDAYDLEDEEAVETVFEMLIKNAHNIGNKNKNSCWRYTGSSVRTRQQKLQENRINAIGSYRITEFFSKANSMNLNDNEIMDNLQSDYESESKSETEIMEESSQWEQKLQETEKRIQYLIDTSEISKTDKAKKCLEGDPLPLTQREKHPSKSLLHDEYVSLRIANYLQATKFQAIPLLDENWDGEKLLSQVKNAIRIFERTHPECIRIWAFDNATSHTVMAPDALVAARMNLHPSDFLNERGLIQQEIEKHGHKKYKSHRSIPRTELIKNSQ</sequence>
<gene>
    <name evidence="1" type="ORF">GMARGA_LOCUS17205</name>
</gene>
<proteinExistence type="predicted"/>
<evidence type="ECO:0000313" key="1">
    <source>
        <dbReference type="EMBL" id="CAG8758589.1"/>
    </source>
</evidence>
<organism evidence="1 2">
    <name type="scientific">Gigaspora margarita</name>
    <dbReference type="NCBI Taxonomy" id="4874"/>
    <lineage>
        <taxon>Eukaryota</taxon>
        <taxon>Fungi</taxon>
        <taxon>Fungi incertae sedis</taxon>
        <taxon>Mucoromycota</taxon>
        <taxon>Glomeromycotina</taxon>
        <taxon>Glomeromycetes</taxon>
        <taxon>Diversisporales</taxon>
        <taxon>Gigasporaceae</taxon>
        <taxon>Gigaspora</taxon>
    </lineage>
</organism>
<protein>
    <submittedName>
        <fullName evidence="1">10276_t:CDS:1</fullName>
    </submittedName>
</protein>
<reference evidence="1 2" key="1">
    <citation type="submission" date="2021-06" db="EMBL/GenBank/DDBJ databases">
        <authorList>
            <person name="Kallberg Y."/>
            <person name="Tangrot J."/>
            <person name="Rosling A."/>
        </authorList>
    </citation>
    <scope>NUCLEOTIDE SEQUENCE [LARGE SCALE GENOMIC DNA]</scope>
    <source>
        <strain evidence="1 2">120-4 pot B 10/14</strain>
    </source>
</reference>
<dbReference type="Proteomes" id="UP000789901">
    <property type="component" value="Unassembled WGS sequence"/>
</dbReference>
<comment type="caution">
    <text evidence="1">The sequence shown here is derived from an EMBL/GenBank/DDBJ whole genome shotgun (WGS) entry which is preliminary data.</text>
</comment>
<evidence type="ECO:0000313" key="2">
    <source>
        <dbReference type="Proteomes" id="UP000789901"/>
    </source>
</evidence>
<accession>A0ABN7VD27</accession>
<keyword evidence="2" id="KW-1185">Reference proteome</keyword>
<dbReference type="EMBL" id="CAJVQB010012889">
    <property type="protein sequence ID" value="CAG8758589.1"/>
    <property type="molecule type" value="Genomic_DNA"/>
</dbReference>